<feature type="compositionally biased region" description="Acidic residues" evidence="7">
    <location>
        <begin position="1097"/>
        <end position="1106"/>
    </location>
</feature>
<feature type="compositionally biased region" description="Polar residues" evidence="7">
    <location>
        <begin position="28"/>
        <end position="38"/>
    </location>
</feature>
<dbReference type="Gene3D" id="1.10.287.1490">
    <property type="match status" value="1"/>
</dbReference>
<dbReference type="SUPFAM" id="SSF57997">
    <property type="entry name" value="Tropomyosin"/>
    <property type="match status" value="1"/>
</dbReference>
<gene>
    <name evidence="8" type="ORF">K469DRAFT_554551</name>
</gene>
<feature type="coiled-coil region" evidence="6">
    <location>
        <begin position="495"/>
        <end position="953"/>
    </location>
</feature>
<evidence type="ECO:0000256" key="7">
    <source>
        <dbReference type="SAM" id="MobiDB-lite"/>
    </source>
</evidence>
<feature type="coiled-coil region" evidence="6">
    <location>
        <begin position="364"/>
        <end position="391"/>
    </location>
</feature>
<sequence>MARFASEHHPEGPGDAPKRRAGRKRQTKTPSLDLTNGSKRAVPPNAAPAEQHTKRVKRVVVTDEEQISQELQDSVFREEENINVADNSSRREGRRHSEPPVPLPEEESDNAQLATPPSTQPFPGLTPHLERLGASRPTKSNRRSRLSMPAQLGGHDMGDTGNANEVQFAPLTTILEPRVKRRLRRSHLSEEVNEIEEHKKEDVKLKKEYAELLRQLSEKKERIRELEFQAEARRMGEIDMSDDQTKELEDALALARKEIDELKASSVYAGSSEDVNEDFQADMDGFGDDEDMMLVNPHEINVTEDQMETEPHTNGFYAARAIATSSQLTFESLSSVSQVNFDSLTEASQTNPDAVPDKISDQAVRRYESEIEKLTRMLADANAAVRILTIELQNLNIVEPGASGDAIVTELRHTLENAREELEKLFPNTTVDLTNGQLIPSMIEHIQGLMGEIREKVAITEKHNQCERALRTQISGILDLLADFNIRNQDLKLKLHNLDVTNDQNQRRVVELEEQVTAMNEAAEQADKDIQGKDIRIRAMEHEINDKETGLDRLRQAIEGYRQEVTTLTGTVTRLEQEHADRTAQMEHDHAEVVQDLQAHLDNEMEARATAEADAEQKSEFTNHLEGRVHRIQAEFDKVDSDLARLREQLAEEKAGRETAEAELDEKVNILYEREVSIENMRESIQDLQQQLADIQENRDSERLQREAAEADLDQRNEQIEALNTQIRDAGIQANELRHKLWEVQGAKEQTVAKLKEDVKARKAEYQEALSAETQRRKDAEEEITSLETKIAELEQDLQNTEDALAETTRNRDNLLVERDEQVTELEARLQNLDHKYTALQTTSADTIRTLDATIHDLTNTVADQKAEIERLQEETVAAVEEHAAEIADRDATIDGLENEKESLMKENKSLAKRVENEANELLNIVSSHNDEVKALRQVIATHEATIANLQDKAAQRSFEYTEAMAEKTAELEALTLVADIRAADIAALHAQIEETKNAFQIREEEHKSTLETLQEARRQLVEHEDQLIEEQKKRGVDAVRTIMEMNVRGLEVKTNGIDLHKVANGKVTKTNENIKITKKKSGRRTRRQFDSGIGVADDEQTVEME</sequence>
<feature type="region of interest" description="Disordered" evidence="7">
    <location>
        <begin position="1081"/>
        <end position="1106"/>
    </location>
</feature>
<accession>A0A6A6ELC4</accession>
<dbReference type="OrthoDB" id="3532430at2759"/>
<dbReference type="GO" id="GO:0005874">
    <property type="term" value="C:microtubule"/>
    <property type="evidence" value="ECO:0007669"/>
    <property type="project" value="UniProtKB-KW"/>
</dbReference>
<dbReference type="PANTHER" id="PTHR37739">
    <property type="entry name" value="KINESIN-LIKE PROTEIN KIN-12D"/>
    <property type="match status" value="1"/>
</dbReference>
<evidence type="ECO:0000256" key="2">
    <source>
        <dbReference type="ARBA" id="ARBA00022741"/>
    </source>
</evidence>
<keyword evidence="4 6" id="KW-0175">Coiled coil</keyword>
<evidence type="ECO:0000313" key="8">
    <source>
        <dbReference type="EMBL" id="KAF2192384.1"/>
    </source>
</evidence>
<evidence type="ECO:0000313" key="9">
    <source>
        <dbReference type="Proteomes" id="UP000800200"/>
    </source>
</evidence>
<evidence type="ECO:0000256" key="3">
    <source>
        <dbReference type="ARBA" id="ARBA00022840"/>
    </source>
</evidence>
<name>A0A6A6ELC4_9PEZI</name>
<evidence type="ECO:0000256" key="5">
    <source>
        <dbReference type="ARBA" id="ARBA00023175"/>
    </source>
</evidence>
<evidence type="ECO:0000256" key="6">
    <source>
        <dbReference type="SAM" id="Coils"/>
    </source>
</evidence>
<keyword evidence="3" id="KW-0067">ATP-binding</keyword>
<dbReference type="GO" id="GO:0005524">
    <property type="term" value="F:ATP binding"/>
    <property type="evidence" value="ECO:0007669"/>
    <property type="project" value="UniProtKB-KW"/>
</dbReference>
<feature type="region of interest" description="Disordered" evidence="7">
    <location>
        <begin position="1"/>
        <end position="163"/>
    </location>
</feature>
<feature type="coiled-coil region" evidence="6">
    <location>
        <begin position="188"/>
        <end position="265"/>
    </location>
</feature>
<evidence type="ECO:0000256" key="4">
    <source>
        <dbReference type="ARBA" id="ARBA00023054"/>
    </source>
</evidence>
<dbReference type="Proteomes" id="UP000800200">
    <property type="component" value="Unassembled WGS sequence"/>
</dbReference>
<evidence type="ECO:0000256" key="1">
    <source>
        <dbReference type="ARBA" id="ARBA00022701"/>
    </source>
</evidence>
<feature type="coiled-coil region" evidence="6">
    <location>
        <begin position="1007"/>
        <end position="1034"/>
    </location>
</feature>
<dbReference type="PANTHER" id="PTHR37739:SF8">
    <property type="entry name" value="KINESIN-LIKE PROTEIN KIN-12D"/>
    <property type="match status" value="1"/>
</dbReference>
<dbReference type="AlphaFoldDB" id="A0A6A6ELC4"/>
<keyword evidence="9" id="KW-1185">Reference proteome</keyword>
<feature type="compositionally biased region" description="Basic and acidic residues" evidence="7">
    <location>
        <begin position="88"/>
        <end position="98"/>
    </location>
</feature>
<keyword evidence="5" id="KW-0505">Motor protein</keyword>
<keyword evidence="2" id="KW-0547">Nucleotide-binding</keyword>
<feature type="compositionally biased region" description="Basic and acidic residues" evidence="7">
    <location>
        <begin position="1"/>
        <end position="18"/>
    </location>
</feature>
<organism evidence="8 9">
    <name type="scientific">Zopfia rhizophila CBS 207.26</name>
    <dbReference type="NCBI Taxonomy" id="1314779"/>
    <lineage>
        <taxon>Eukaryota</taxon>
        <taxon>Fungi</taxon>
        <taxon>Dikarya</taxon>
        <taxon>Ascomycota</taxon>
        <taxon>Pezizomycotina</taxon>
        <taxon>Dothideomycetes</taxon>
        <taxon>Dothideomycetes incertae sedis</taxon>
        <taxon>Zopfiaceae</taxon>
        <taxon>Zopfia</taxon>
    </lineage>
</organism>
<reference evidence="8" key="1">
    <citation type="journal article" date="2020" name="Stud. Mycol.">
        <title>101 Dothideomycetes genomes: a test case for predicting lifestyles and emergence of pathogens.</title>
        <authorList>
            <person name="Haridas S."/>
            <person name="Albert R."/>
            <person name="Binder M."/>
            <person name="Bloem J."/>
            <person name="Labutti K."/>
            <person name="Salamov A."/>
            <person name="Andreopoulos B."/>
            <person name="Baker S."/>
            <person name="Barry K."/>
            <person name="Bills G."/>
            <person name="Bluhm B."/>
            <person name="Cannon C."/>
            <person name="Castanera R."/>
            <person name="Culley D."/>
            <person name="Daum C."/>
            <person name="Ezra D."/>
            <person name="Gonzalez J."/>
            <person name="Henrissat B."/>
            <person name="Kuo A."/>
            <person name="Liang C."/>
            <person name="Lipzen A."/>
            <person name="Lutzoni F."/>
            <person name="Magnuson J."/>
            <person name="Mondo S."/>
            <person name="Nolan M."/>
            <person name="Ohm R."/>
            <person name="Pangilinan J."/>
            <person name="Park H.-J."/>
            <person name="Ramirez L."/>
            <person name="Alfaro M."/>
            <person name="Sun H."/>
            <person name="Tritt A."/>
            <person name="Yoshinaga Y."/>
            <person name="Zwiers L.-H."/>
            <person name="Turgeon B."/>
            <person name="Goodwin S."/>
            <person name="Spatafora J."/>
            <person name="Crous P."/>
            <person name="Grigoriev I."/>
        </authorList>
    </citation>
    <scope>NUCLEOTIDE SEQUENCE</scope>
    <source>
        <strain evidence="8">CBS 207.26</strain>
    </source>
</reference>
<proteinExistence type="predicted"/>
<dbReference type="EMBL" id="ML994615">
    <property type="protein sequence ID" value="KAF2192384.1"/>
    <property type="molecule type" value="Genomic_DNA"/>
</dbReference>
<dbReference type="InterPro" id="IPR044986">
    <property type="entry name" value="KIF15/KIN-12"/>
</dbReference>
<keyword evidence="1" id="KW-0493">Microtubule</keyword>
<dbReference type="Gene3D" id="1.20.5.340">
    <property type="match status" value="1"/>
</dbReference>
<protein>
    <submittedName>
        <fullName evidence="8">Uncharacterized protein</fullName>
    </submittedName>
</protein>